<dbReference type="OrthoDB" id="5652138at2"/>
<gene>
    <name evidence="1" type="ORF">Lboz_2256</name>
</gene>
<dbReference type="AlphaFoldDB" id="A0A0W0RRA2"/>
<evidence type="ECO:0000313" key="1">
    <source>
        <dbReference type="EMBL" id="KTC73610.1"/>
    </source>
</evidence>
<dbReference type="RefSeq" id="WP_082642454.1">
    <property type="nucleotide sequence ID" value="NZ_CAAAIY010000006.1"/>
</dbReference>
<name>A0A0W0RRA2_LEGBO</name>
<sequence>MNSIKNKFELFSHLAKDIKTETAQHLSTPDLIKISMTSKEYRTFFKPMLDVRKLLHHVVRGEHAAVKMMLEKDINLLFKKGRITDCSGRTFEHISSFEYALWALDKHMWTMMLDCVPQNEAGKKVLAQLLSQYHKVNKEGVTYKLNGKTITEKHFDFENTLIKELQIQVDSIKVPGDKDWDAINKQWREGVGGAQKQLPMHVVYEYCSDEPFYHIPQPPASQLKPSKQWLTSPRPKPSKQFYNTITKKYENWFDVDSKLGVDFALYKGSGTGGPVSNYLGWEDASFMGILLVINELEAVKGLHEARTTEFIHLESQLKEPMIANNQPQTSLIYLMSF</sequence>
<organism evidence="1 2">
    <name type="scientific">Legionella bozemanae</name>
    <name type="common">Fluoribacter bozemanae</name>
    <dbReference type="NCBI Taxonomy" id="447"/>
    <lineage>
        <taxon>Bacteria</taxon>
        <taxon>Pseudomonadati</taxon>
        <taxon>Pseudomonadota</taxon>
        <taxon>Gammaproteobacteria</taxon>
        <taxon>Legionellales</taxon>
        <taxon>Legionellaceae</taxon>
        <taxon>Legionella</taxon>
    </lineage>
</organism>
<evidence type="ECO:0008006" key="3">
    <source>
        <dbReference type="Google" id="ProtNLM"/>
    </source>
</evidence>
<dbReference type="Proteomes" id="UP000054695">
    <property type="component" value="Unassembled WGS sequence"/>
</dbReference>
<protein>
    <recommendedName>
        <fullName evidence="3">SidC homolog</fullName>
    </recommendedName>
</protein>
<dbReference type="PATRIC" id="fig|447.4.peg.2390"/>
<dbReference type="EMBL" id="LNXU01000019">
    <property type="protein sequence ID" value="KTC73610.1"/>
    <property type="molecule type" value="Genomic_DNA"/>
</dbReference>
<proteinExistence type="predicted"/>
<comment type="caution">
    <text evidence="1">The sequence shown here is derived from an EMBL/GenBank/DDBJ whole genome shotgun (WGS) entry which is preliminary data.</text>
</comment>
<evidence type="ECO:0000313" key="2">
    <source>
        <dbReference type="Proteomes" id="UP000054695"/>
    </source>
</evidence>
<reference evidence="1 2" key="1">
    <citation type="submission" date="2015-11" db="EMBL/GenBank/DDBJ databases">
        <title>Genomic analysis of 38 Legionella species identifies large and diverse effector repertoires.</title>
        <authorList>
            <person name="Burstein D."/>
            <person name="Amaro F."/>
            <person name="Zusman T."/>
            <person name="Lifshitz Z."/>
            <person name="Cohen O."/>
            <person name="Gilbert J.A."/>
            <person name="Pupko T."/>
            <person name="Shuman H.A."/>
            <person name="Segal G."/>
        </authorList>
    </citation>
    <scope>NUCLEOTIDE SEQUENCE [LARGE SCALE GENOMIC DNA]</scope>
    <source>
        <strain evidence="1 2">WIGA</strain>
    </source>
</reference>
<accession>A0A0W0RRA2</accession>
<keyword evidence="2" id="KW-1185">Reference proteome</keyword>